<feature type="domain" description="C-glycoside deglycosidase beta subunit" evidence="5">
    <location>
        <begin position="11"/>
        <end position="120"/>
    </location>
</feature>
<dbReference type="Pfam" id="PF19906">
    <property type="entry name" value="CGDB"/>
    <property type="match status" value="1"/>
</dbReference>
<evidence type="ECO:0000313" key="7">
    <source>
        <dbReference type="Proteomes" id="UP000256709"/>
    </source>
</evidence>
<keyword evidence="2" id="KW-0119">Carbohydrate metabolism</keyword>
<dbReference type="InterPro" id="IPR045959">
    <property type="entry name" value="CGDB"/>
</dbReference>
<dbReference type="RefSeq" id="WP_116281781.1">
    <property type="nucleotide sequence ID" value="NZ_NBXA01000004.1"/>
</dbReference>
<dbReference type="GO" id="GO:0016829">
    <property type="term" value="F:lyase activity"/>
    <property type="evidence" value="ECO:0007669"/>
    <property type="project" value="UniProtKB-KW"/>
</dbReference>
<evidence type="ECO:0000256" key="4">
    <source>
        <dbReference type="ARBA" id="ARBA00047208"/>
    </source>
</evidence>
<reference evidence="6 7" key="1">
    <citation type="submission" date="2017-04" db="EMBL/GenBank/DDBJ databases">
        <title>Comparative genome analysis of Subtercola boreus.</title>
        <authorList>
            <person name="Cho Y.-J."/>
            <person name="Cho A."/>
            <person name="Kim O.-S."/>
            <person name="Lee J.-I."/>
        </authorList>
    </citation>
    <scope>NUCLEOTIDE SEQUENCE [LARGE SCALE GENOMIC DNA]</scope>
    <source>
        <strain evidence="6 7">P27444</strain>
    </source>
</reference>
<accession>A0A3E0W2E4</accession>
<keyword evidence="1" id="KW-0456">Lyase</keyword>
<protein>
    <recommendedName>
        <fullName evidence="4">C-deglycosylation enzyme beta subunit</fullName>
    </recommendedName>
</protein>
<evidence type="ECO:0000256" key="3">
    <source>
        <dbReference type="ARBA" id="ARBA00046336"/>
    </source>
</evidence>
<dbReference type="OrthoDB" id="3255337at2"/>
<evidence type="ECO:0000313" key="6">
    <source>
        <dbReference type="EMBL" id="RFA15949.1"/>
    </source>
</evidence>
<evidence type="ECO:0000259" key="5">
    <source>
        <dbReference type="Pfam" id="PF19906"/>
    </source>
</evidence>
<evidence type="ECO:0000256" key="2">
    <source>
        <dbReference type="ARBA" id="ARBA00023277"/>
    </source>
</evidence>
<name>A0A3E0W2E4_9MICO</name>
<evidence type="ECO:0000256" key="1">
    <source>
        <dbReference type="ARBA" id="ARBA00023239"/>
    </source>
</evidence>
<dbReference type="AlphaFoldDB" id="A0A3E0W2E4"/>
<organism evidence="6 7">
    <name type="scientific">Subtercola boreus</name>
    <dbReference type="NCBI Taxonomy" id="120213"/>
    <lineage>
        <taxon>Bacteria</taxon>
        <taxon>Bacillati</taxon>
        <taxon>Actinomycetota</taxon>
        <taxon>Actinomycetes</taxon>
        <taxon>Micrococcales</taxon>
        <taxon>Microbacteriaceae</taxon>
        <taxon>Subtercola</taxon>
    </lineage>
</organism>
<sequence>MPTSYMKLPYEDKVLRPDALTAIALETGPVGFRLDIGLNYYRGLPLSAVEEFTLSIDGEQIPDHLLLFEFDGKLFPLSQLPLAFSDFWSVKKNLTVLVYQGGLKPGDHIVEIGLIMRCVYMQFAPGIWGQIDNSATRTLTLKEAA</sequence>
<gene>
    <name evidence="6" type="ORF">B7R21_02995</name>
</gene>
<dbReference type="Proteomes" id="UP000256709">
    <property type="component" value="Unassembled WGS sequence"/>
</dbReference>
<proteinExistence type="inferred from homology"/>
<comment type="caution">
    <text evidence="6">The sequence shown here is derived from an EMBL/GenBank/DDBJ whole genome shotgun (WGS) entry which is preliminary data.</text>
</comment>
<dbReference type="EMBL" id="NBXA01000004">
    <property type="protein sequence ID" value="RFA15949.1"/>
    <property type="molecule type" value="Genomic_DNA"/>
</dbReference>
<comment type="similarity">
    <text evidence="3">Belongs to the C-glycoside deglycosidase beta subunit family.</text>
</comment>